<evidence type="ECO:0000256" key="1">
    <source>
        <dbReference type="SAM" id="MobiDB-lite"/>
    </source>
</evidence>
<organism evidence="2 3">
    <name type="scientific">Bremerella cremea</name>
    <dbReference type="NCBI Taxonomy" id="1031537"/>
    <lineage>
        <taxon>Bacteria</taxon>
        <taxon>Pseudomonadati</taxon>
        <taxon>Planctomycetota</taxon>
        <taxon>Planctomycetia</taxon>
        <taxon>Pirellulales</taxon>
        <taxon>Pirellulaceae</taxon>
        <taxon>Bremerella</taxon>
    </lineage>
</organism>
<feature type="compositionally biased region" description="Basic and acidic residues" evidence="1">
    <location>
        <begin position="9"/>
        <end position="18"/>
    </location>
</feature>
<comment type="caution">
    <text evidence="2">The sequence shown here is derived from an EMBL/GenBank/DDBJ whole genome shotgun (WGS) entry which is preliminary data.</text>
</comment>
<name>A0A368KLV6_9BACT</name>
<dbReference type="Proteomes" id="UP000253562">
    <property type="component" value="Unassembled WGS sequence"/>
</dbReference>
<dbReference type="EMBL" id="QPEX01000044">
    <property type="protein sequence ID" value="RCS42206.1"/>
    <property type="molecule type" value="Genomic_DNA"/>
</dbReference>
<reference evidence="2 3" key="1">
    <citation type="submission" date="2018-07" db="EMBL/GenBank/DDBJ databases">
        <title>Comparative genomes isolates from brazilian mangrove.</title>
        <authorList>
            <person name="De Araujo J.E."/>
            <person name="Taketani R.G."/>
            <person name="Silva M.C.P."/>
            <person name="Lourenco M.V."/>
            <person name="Oliveira V.M."/>
            <person name="Andreote F.D."/>
        </authorList>
    </citation>
    <scope>NUCLEOTIDE SEQUENCE [LARGE SCALE GENOMIC DNA]</scope>
    <source>
        <strain evidence="2 3">HEX PRIS-MGV</strain>
    </source>
</reference>
<evidence type="ECO:0000313" key="2">
    <source>
        <dbReference type="EMBL" id="RCS42206.1"/>
    </source>
</evidence>
<proteinExistence type="predicted"/>
<evidence type="ECO:0000313" key="3">
    <source>
        <dbReference type="Proteomes" id="UP000253562"/>
    </source>
</evidence>
<dbReference type="AlphaFoldDB" id="A0A368KLV6"/>
<sequence>MQASTPVKPLDEPLDEKKHQRKNAPAESPSFLGDSHSIAAFLFLTRSEQRRGKYVESWGNAFKKETFDVSILLKSNTLRVSKTGYYRLTRLVTHCEEIKKEG</sequence>
<accession>A0A368KLV6</accession>
<feature type="region of interest" description="Disordered" evidence="1">
    <location>
        <begin position="1"/>
        <end position="32"/>
    </location>
</feature>
<gene>
    <name evidence="2" type="ORF">DTL42_20470</name>
</gene>
<protein>
    <submittedName>
        <fullName evidence="2">Uncharacterized protein</fullName>
    </submittedName>
</protein>